<organism evidence="1 2">
    <name type="scientific">Leptolyngbya foveolarum</name>
    <dbReference type="NCBI Taxonomy" id="47253"/>
    <lineage>
        <taxon>Bacteria</taxon>
        <taxon>Bacillati</taxon>
        <taxon>Cyanobacteriota</taxon>
        <taxon>Cyanophyceae</taxon>
        <taxon>Leptolyngbyales</taxon>
        <taxon>Leptolyngbyaceae</taxon>
        <taxon>Leptolyngbya group</taxon>
        <taxon>Leptolyngbya</taxon>
    </lineage>
</organism>
<dbReference type="AlphaFoldDB" id="A0A2W4WET4"/>
<reference evidence="2" key="1">
    <citation type="submission" date="2018-04" db="EMBL/GenBank/DDBJ databases">
        <authorList>
            <person name="Cornet L."/>
        </authorList>
    </citation>
    <scope>NUCLEOTIDE SEQUENCE [LARGE SCALE GENOMIC DNA]</scope>
</reference>
<dbReference type="EMBL" id="QBMC01000008">
    <property type="protein sequence ID" value="PZO22651.1"/>
    <property type="molecule type" value="Genomic_DNA"/>
</dbReference>
<name>A0A2W4WET4_9CYAN</name>
<dbReference type="Proteomes" id="UP000249354">
    <property type="component" value="Unassembled WGS sequence"/>
</dbReference>
<accession>A0A2W4WET4</accession>
<gene>
    <name evidence="1" type="ORF">DCF25_02485</name>
</gene>
<protein>
    <submittedName>
        <fullName evidence="1">Uncharacterized protein</fullName>
    </submittedName>
</protein>
<sequence>MVASGCVSAKRQEQKKTLKTINTGFFRRFAREGLSASDYIVVLNHCVFGLWLPTRDRYLPKAVLLEVVAQVIEISRAITPAALVTAISSTTDAFDWAEIARVRFVGQALALLLQCLEYA</sequence>
<comment type="caution">
    <text evidence="1">The sequence shown here is derived from an EMBL/GenBank/DDBJ whole genome shotgun (WGS) entry which is preliminary data.</text>
</comment>
<evidence type="ECO:0000313" key="2">
    <source>
        <dbReference type="Proteomes" id="UP000249354"/>
    </source>
</evidence>
<proteinExistence type="predicted"/>
<reference evidence="1 2" key="2">
    <citation type="submission" date="2018-06" db="EMBL/GenBank/DDBJ databases">
        <title>Metagenomic assembly of (sub)arctic Cyanobacteria and their associated microbiome from non-axenic cultures.</title>
        <authorList>
            <person name="Baurain D."/>
        </authorList>
    </citation>
    <scope>NUCLEOTIDE SEQUENCE [LARGE SCALE GENOMIC DNA]</scope>
    <source>
        <strain evidence="1">ULC129bin1</strain>
    </source>
</reference>
<evidence type="ECO:0000313" key="1">
    <source>
        <dbReference type="EMBL" id="PZO22651.1"/>
    </source>
</evidence>